<dbReference type="Proteomes" id="UP000255177">
    <property type="component" value="Unassembled WGS sequence"/>
</dbReference>
<comment type="catalytic activity">
    <reaction evidence="1 9">
        <text>a 4-O-methyl-thymidine in DNA + L-cysteinyl-[protein] = a thymidine in DNA + S-methyl-L-cysteinyl-[protein]</text>
        <dbReference type="Rhea" id="RHEA:53428"/>
        <dbReference type="Rhea" id="RHEA-COMP:10131"/>
        <dbReference type="Rhea" id="RHEA-COMP:10132"/>
        <dbReference type="Rhea" id="RHEA-COMP:13555"/>
        <dbReference type="Rhea" id="RHEA-COMP:13556"/>
        <dbReference type="ChEBI" id="CHEBI:29950"/>
        <dbReference type="ChEBI" id="CHEBI:82612"/>
        <dbReference type="ChEBI" id="CHEBI:137386"/>
        <dbReference type="ChEBI" id="CHEBI:137387"/>
        <dbReference type="EC" id="2.1.1.63"/>
    </reaction>
</comment>
<dbReference type="SUPFAM" id="SSF46767">
    <property type="entry name" value="Methylated DNA-protein cysteine methyltransferase, C-terminal domain"/>
    <property type="match status" value="1"/>
</dbReference>
<keyword evidence="3 9" id="KW-0963">Cytoplasm</keyword>
<dbReference type="RefSeq" id="WP_115087658.1">
    <property type="nucleotide sequence ID" value="NZ_CBCSFG010000015.1"/>
</dbReference>
<keyword evidence="6 9" id="KW-0227">DNA damage</keyword>
<sequence length="173" mass="18474">MSELLLRRLHLPAPMGQVLIVSDGQQLLALEFDAPEKRLLRLLRSRFGTGVQLRETAGLAALADAVQAYCTGQLQAFDAVPIDAGGTLFQQRVWAALRAIPVGSTRTYGQIAAQLGNPAAARAVGLANALNPVSLAIPCHRLVGSNGALTGYGGGIERKRWLLEHERRNSDDG</sequence>
<comment type="catalytic activity">
    <reaction evidence="8 9">
        <text>a 6-O-methyl-2'-deoxyguanosine in DNA + L-cysteinyl-[protein] = S-methyl-L-cysteinyl-[protein] + a 2'-deoxyguanosine in DNA</text>
        <dbReference type="Rhea" id="RHEA:24000"/>
        <dbReference type="Rhea" id="RHEA-COMP:10131"/>
        <dbReference type="Rhea" id="RHEA-COMP:10132"/>
        <dbReference type="Rhea" id="RHEA-COMP:11367"/>
        <dbReference type="Rhea" id="RHEA-COMP:11368"/>
        <dbReference type="ChEBI" id="CHEBI:29950"/>
        <dbReference type="ChEBI" id="CHEBI:82612"/>
        <dbReference type="ChEBI" id="CHEBI:85445"/>
        <dbReference type="ChEBI" id="CHEBI:85448"/>
        <dbReference type="EC" id="2.1.1.63"/>
    </reaction>
</comment>
<comment type="miscellaneous">
    <text evidence="9">This enzyme catalyzes only one turnover and therefore is not strictly catalytic. According to one definition, an enzyme is a biocatalyst that acts repeatedly and over many reaction cycles.</text>
</comment>
<evidence type="ECO:0000313" key="11">
    <source>
        <dbReference type="EMBL" id="SUQ63731.1"/>
    </source>
</evidence>
<dbReference type="FunFam" id="1.10.10.10:FF:000214">
    <property type="entry name" value="Methylated-DNA--protein-cysteine methyltransferase"/>
    <property type="match status" value="1"/>
</dbReference>
<dbReference type="NCBIfam" id="TIGR00589">
    <property type="entry name" value="ogt"/>
    <property type="match status" value="1"/>
</dbReference>
<dbReference type="InterPro" id="IPR014048">
    <property type="entry name" value="MethylDNA_cys_MeTrfase_DNA-bd"/>
</dbReference>
<evidence type="ECO:0000256" key="3">
    <source>
        <dbReference type="ARBA" id="ARBA00022490"/>
    </source>
</evidence>
<dbReference type="InterPro" id="IPR036388">
    <property type="entry name" value="WH-like_DNA-bd_sf"/>
</dbReference>
<dbReference type="InterPro" id="IPR023546">
    <property type="entry name" value="MGMT"/>
</dbReference>
<dbReference type="Pfam" id="PF01035">
    <property type="entry name" value="DNA_binding_1"/>
    <property type="match status" value="1"/>
</dbReference>
<dbReference type="HAMAP" id="MF_00772">
    <property type="entry name" value="OGT"/>
    <property type="match status" value="1"/>
</dbReference>
<dbReference type="Gene3D" id="1.10.10.10">
    <property type="entry name" value="Winged helix-like DNA-binding domain superfamily/Winged helix DNA-binding domain"/>
    <property type="match status" value="1"/>
</dbReference>
<organism evidence="11 12">
    <name type="scientific">Pseudomonas wadenswilerensis</name>
    <dbReference type="NCBI Taxonomy" id="1785161"/>
    <lineage>
        <taxon>Bacteria</taxon>
        <taxon>Pseudomonadati</taxon>
        <taxon>Pseudomonadota</taxon>
        <taxon>Gammaproteobacteria</taxon>
        <taxon>Pseudomonadales</taxon>
        <taxon>Pseudomonadaceae</taxon>
        <taxon>Pseudomonas</taxon>
    </lineage>
</organism>
<dbReference type="EC" id="2.1.1.63" evidence="9"/>
<reference evidence="12" key="1">
    <citation type="submission" date="2018-07" db="EMBL/GenBank/DDBJ databases">
        <authorList>
            <person name="Blom J."/>
        </authorList>
    </citation>
    <scope>NUCLEOTIDE SEQUENCE [LARGE SCALE GENOMIC DNA]</scope>
    <source>
        <strain evidence="12">CCOS 864</strain>
    </source>
</reference>
<name>A0A380T2K7_9PSED</name>
<dbReference type="CDD" id="cd06445">
    <property type="entry name" value="ATase"/>
    <property type="match status" value="1"/>
</dbReference>
<protein>
    <recommendedName>
        <fullName evidence="9">Methylated-DNA--protein-cysteine methyltransferase</fullName>
        <ecNumber evidence="9">2.1.1.63</ecNumber>
    </recommendedName>
    <alternativeName>
        <fullName evidence="9">6-O-methylguanine-DNA methyltransferase</fullName>
        <shortName evidence="9">MGMT</shortName>
    </alternativeName>
    <alternativeName>
        <fullName evidence="9">O-6-methylguanine-DNA-alkyltransferase</fullName>
    </alternativeName>
</protein>
<dbReference type="InterPro" id="IPR036217">
    <property type="entry name" value="MethylDNA_cys_MeTrfase_DNAb"/>
</dbReference>
<dbReference type="GO" id="GO:0006307">
    <property type="term" value="P:DNA alkylation repair"/>
    <property type="evidence" value="ECO:0007669"/>
    <property type="project" value="UniProtKB-UniRule"/>
</dbReference>
<dbReference type="InterPro" id="IPR001497">
    <property type="entry name" value="MethylDNA_cys_MeTrfase_AS"/>
</dbReference>
<dbReference type="GO" id="GO:0003908">
    <property type="term" value="F:methylated-DNA-[protein]-cysteine S-methyltransferase activity"/>
    <property type="evidence" value="ECO:0007669"/>
    <property type="project" value="UniProtKB-UniRule"/>
</dbReference>
<proteinExistence type="inferred from homology"/>
<comment type="subcellular location">
    <subcellularLocation>
        <location evidence="9">Cytoplasm</location>
    </subcellularLocation>
</comment>
<dbReference type="GO" id="GO:0005737">
    <property type="term" value="C:cytoplasm"/>
    <property type="evidence" value="ECO:0007669"/>
    <property type="project" value="UniProtKB-SubCell"/>
</dbReference>
<comment type="function">
    <text evidence="9">Involved in the cellular defense against the biological effects of O6-methylguanine (O6-MeG) and O4-methylthymine (O4-MeT) in DNA. Repairs the methylated nucleobase in DNA by stoichiometrically transferring the methyl group to a cysteine residue in the enzyme. This is a suicide reaction: the enzyme is irreversibly inactivated.</text>
</comment>
<evidence type="ECO:0000256" key="7">
    <source>
        <dbReference type="ARBA" id="ARBA00023204"/>
    </source>
</evidence>
<dbReference type="GO" id="GO:0032259">
    <property type="term" value="P:methylation"/>
    <property type="evidence" value="ECO:0007669"/>
    <property type="project" value="UniProtKB-KW"/>
</dbReference>
<dbReference type="PROSITE" id="PS00374">
    <property type="entry name" value="MGMT"/>
    <property type="match status" value="1"/>
</dbReference>
<evidence type="ECO:0000256" key="8">
    <source>
        <dbReference type="ARBA" id="ARBA00049348"/>
    </source>
</evidence>
<evidence type="ECO:0000256" key="2">
    <source>
        <dbReference type="ARBA" id="ARBA00008711"/>
    </source>
</evidence>
<feature type="domain" description="Methylated-DNA-[protein]-cysteine S-methyltransferase DNA binding" evidence="10">
    <location>
        <begin position="89"/>
        <end position="167"/>
    </location>
</feature>
<dbReference type="Gene3D" id="3.30.160.70">
    <property type="entry name" value="Methylated DNA-protein cysteine methyltransferase domain"/>
    <property type="match status" value="1"/>
</dbReference>
<keyword evidence="12" id="KW-1185">Reference proteome</keyword>
<dbReference type="PANTHER" id="PTHR10815">
    <property type="entry name" value="METHYLATED-DNA--PROTEIN-CYSTEINE METHYLTRANSFERASE"/>
    <property type="match status" value="1"/>
</dbReference>
<evidence type="ECO:0000256" key="4">
    <source>
        <dbReference type="ARBA" id="ARBA00022603"/>
    </source>
</evidence>
<evidence type="ECO:0000256" key="5">
    <source>
        <dbReference type="ARBA" id="ARBA00022679"/>
    </source>
</evidence>
<gene>
    <name evidence="11" type="primary">ogt</name>
    <name evidence="11" type="ORF">CCOS864_03184</name>
</gene>
<accession>A0A380T2K7</accession>
<evidence type="ECO:0000256" key="6">
    <source>
        <dbReference type="ARBA" id="ARBA00022763"/>
    </source>
</evidence>
<keyword evidence="5 9" id="KW-0808">Transferase</keyword>
<evidence type="ECO:0000259" key="10">
    <source>
        <dbReference type="Pfam" id="PF01035"/>
    </source>
</evidence>
<dbReference type="PANTHER" id="PTHR10815:SF5">
    <property type="entry name" value="METHYLATED-DNA--PROTEIN-CYSTEINE METHYLTRANSFERASE"/>
    <property type="match status" value="1"/>
</dbReference>
<dbReference type="EMBL" id="UIDD01000008">
    <property type="protein sequence ID" value="SUQ63731.1"/>
    <property type="molecule type" value="Genomic_DNA"/>
</dbReference>
<dbReference type="InterPro" id="IPR036631">
    <property type="entry name" value="MGMT_N_sf"/>
</dbReference>
<keyword evidence="7 9" id="KW-0234">DNA repair</keyword>
<evidence type="ECO:0000313" key="12">
    <source>
        <dbReference type="Proteomes" id="UP000255177"/>
    </source>
</evidence>
<evidence type="ECO:0000256" key="9">
    <source>
        <dbReference type="HAMAP-Rule" id="MF_00772"/>
    </source>
</evidence>
<feature type="active site" description="Nucleophile; methyl group acceptor" evidence="9">
    <location>
        <position position="139"/>
    </location>
</feature>
<evidence type="ECO:0000256" key="1">
    <source>
        <dbReference type="ARBA" id="ARBA00001286"/>
    </source>
</evidence>
<dbReference type="AlphaFoldDB" id="A0A380T2K7"/>
<dbReference type="SUPFAM" id="SSF53155">
    <property type="entry name" value="Methylated DNA-protein cysteine methyltransferase domain"/>
    <property type="match status" value="1"/>
</dbReference>
<keyword evidence="4 9" id="KW-0489">Methyltransferase</keyword>
<comment type="similarity">
    <text evidence="2 9">Belongs to the MGMT family.</text>
</comment>